<dbReference type="AlphaFoldDB" id="A0A9P9YCS1"/>
<comment type="caution">
    <text evidence="1">The sequence shown here is derived from an EMBL/GenBank/DDBJ whole genome shotgun (WGS) entry which is preliminary data.</text>
</comment>
<dbReference type="EMBL" id="JAMKOV010000069">
    <property type="protein sequence ID" value="KAI8034546.1"/>
    <property type="molecule type" value="Genomic_DNA"/>
</dbReference>
<organism evidence="1 2">
    <name type="scientific">Drosophila gunungcola</name>
    <name type="common">fruit fly</name>
    <dbReference type="NCBI Taxonomy" id="103775"/>
    <lineage>
        <taxon>Eukaryota</taxon>
        <taxon>Metazoa</taxon>
        <taxon>Ecdysozoa</taxon>
        <taxon>Arthropoda</taxon>
        <taxon>Hexapoda</taxon>
        <taxon>Insecta</taxon>
        <taxon>Pterygota</taxon>
        <taxon>Neoptera</taxon>
        <taxon>Endopterygota</taxon>
        <taxon>Diptera</taxon>
        <taxon>Brachycera</taxon>
        <taxon>Muscomorpha</taxon>
        <taxon>Ephydroidea</taxon>
        <taxon>Drosophilidae</taxon>
        <taxon>Drosophila</taxon>
        <taxon>Sophophora</taxon>
    </lineage>
</organism>
<evidence type="ECO:0000313" key="1">
    <source>
        <dbReference type="EMBL" id="KAI8034546.1"/>
    </source>
</evidence>
<evidence type="ECO:0000313" key="2">
    <source>
        <dbReference type="Proteomes" id="UP001059596"/>
    </source>
</evidence>
<proteinExistence type="predicted"/>
<protein>
    <submittedName>
        <fullName evidence="1">Uncharacterized protein</fullName>
    </submittedName>
</protein>
<reference evidence="1" key="1">
    <citation type="journal article" date="2023" name="Genome Biol. Evol.">
        <title>Long-read-based Genome Assembly of Drosophila gunungcola Reveals Fewer Chemosensory Genes in Flower-breeding Species.</title>
        <authorList>
            <person name="Negi A."/>
            <person name="Liao B.Y."/>
            <person name="Yeh S.D."/>
        </authorList>
    </citation>
    <scope>NUCLEOTIDE SEQUENCE</scope>
    <source>
        <tissue evidence="1">Thorax</tissue>
    </source>
</reference>
<accession>A0A9P9YCS1</accession>
<sequence length="102" mass="11450">SWNYNKSFAYNCNVKKGRGRSKLLKKQLNSSKAVRTIQPTFVDATEFTQKDGSASGSYPSALADEIHEETNGYLSQWASSLKEEVENILQNDEGDDLNPREC</sequence>
<keyword evidence="2" id="KW-1185">Reference proteome</keyword>
<dbReference type="Proteomes" id="UP001059596">
    <property type="component" value="Unassembled WGS sequence"/>
</dbReference>
<feature type="non-terminal residue" evidence="1">
    <location>
        <position position="102"/>
    </location>
</feature>
<name>A0A9P9YCS1_9MUSC</name>
<gene>
    <name evidence="1" type="ORF">M5D96_012675</name>
</gene>